<dbReference type="InterPro" id="IPR008884">
    <property type="entry name" value="TylF_MeTrfase"/>
</dbReference>
<keyword evidence="2" id="KW-1185">Reference proteome</keyword>
<dbReference type="SUPFAM" id="SSF53335">
    <property type="entry name" value="S-adenosyl-L-methionine-dependent methyltransferases"/>
    <property type="match status" value="1"/>
</dbReference>
<keyword evidence="1" id="KW-0808">Transferase</keyword>
<dbReference type="PANTHER" id="PTHR40036">
    <property type="entry name" value="MACROCIN O-METHYLTRANSFERASE"/>
    <property type="match status" value="1"/>
</dbReference>
<dbReference type="OrthoDB" id="9799872at2"/>
<dbReference type="PANTHER" id="PTHR40036:SF1">
    <property type="entry name" value="MACROCIN O-METHYLTRANSFERASE"/>
    <property type="match status" value="1"/>
</dbReference>
<evidence type="ECO:0000313" key="1">
    <source>
        <dbReference type="EMBL" id="BAP54939.1"/>
    </source>
</evidence>
<dbReference type="HOGENOM" id="CLU_062821_1_0_6"/>
<proteinExistence type="predicted"/>
<evidence type="ECO:0000313" key="2">
    <source>
        <dbReference type="Proteomes" id="UP000031623"/>
    </source>
</evidence>
<dbReference type="Pfam" id="PF05711">
    <property type="entry name" value="TylF"/>
    <property type="match status" value="1"/>
</dbReference>
<dbReference type="GO" id="GO:0008168">
    <property type="term" value="F:methyltransferase activity"/>
    <property type="evidence" value="ECO:0007669"/>
    <property type="project" value="UniProtKB-KW"/>
</dbReference>
<organism evidence="1 2">
    <name type="scientific">Thioploca ingrica</name>
    <dbReference type="NCBI Taxonomy" id="40754"/>
    <lineage>
        <taxon>Bacteria</taxon>
        <taxon>Pseudomonadati</taxon>
        <taxon>Pseudomonadota</taxon>
        <taxon>Gammaproteobacteria</taxon>
        <taxon>Thiotrichales</taxon>
        <taxon>Thiotrichaceae</taxon>
        <taxon>Thioploca</taxon>
    </lineage>
</organism>
<sequence length="279" mass="32462">MEIPTEHRYLDLIKKTLTFALWEEPKFVPLDSRIFRLPPLLRPVAHAMVYFFSLMNLRLYARRRLELTPESREEGQYRPEYAHTMIGLKRLNNIQYCVESVIKNQVEGDLIETGVWRGGACIFMKAILAAYGITDRRVFVADSFEGLPKPDLINYPQDKESKFHEKKSVLAISREEVEANFKAYGLLDEQVVFLKGWFKDTMPTAPINKLAVLRLDGDMYESTMEVLTHLYPKLSPGGFCIIDDYGIRFCRQAVNDFRTQLKITSPIQKIDHTSIFWQK</sequence>
<dbReference type="EMBL" id="AP014633">
    <property type="protein sequence ID" value="BAP54939.1"/>
    <property type="molecule type" value="Genomic_DNA"/>
</dbReference>
<keyword evidence="1" id="KW-0489">Methyltransferase</keyword>
<dbReference type="InterPro" id="IPR029063">
    <property type="entry name" value="SAM-dependent_MTases_sf"/>
</dbReference>
<gene>
    <name evidence="1" type="ORF">THII_0642</name>
</gene>
<dbReference type="KEGG" id="tig:THII_0642"/>
<protein>
    <submittedName>
        <fullName evidence="1">Macrocin-O-methyltransferase</fullName>
    </submittedName>
</protein>
<dbReference type="Gene3D" id="3.40.50.150">
    <property type="entry name" value="Vaccinia Virus protein VP39"/>
    <property type="match status" value="1"/>
</dbReference>
<dbReference type="GO" id="GO:0032259">
    <property type="term" value="P:methylation"/>
    <property type="evidence" value="ECO:0007669"/>
    <property type="project" value="UniProtKB-KW"/>
</dbReference>
<accession>A0A090ADN5</accession>
<reference evidence="1 2" key="1">
    <citation type="journal article" date="2014" name="ISME J.">
        <title>Ecophysiology of Thioploca ingrica as revealed by the complete genome sequence supplemented with proteomic evidence.</title>
        <authorList>
            <person name="Kojima H."/>
            <person name="Ogura Y."/>
            <person name="Yamamoto N."/>
            <person name="Togashi T."/>
            <person name="Mori H."/>
            <person name="Watanabe T."/>
            <person name="Nemoto F."/>
            <person name="Kurokawa K."/>
            <person name="Hayashi T."/>
            <person name="Fukui M."/>
        </authorList>
    </citation>
    <scope>NUCLEOTIDE SEQUENCE [LARGE SCALE GENOMIC DNA]</scope>
</reference>
<dbReference type="STRING" id="40754.THII_0642"/>
<dbReference type="AlphaFoldDB" id="A0A090ADN5"/>
<name>A0A090ADN5_9GAMM</name>
<dbReference type="Proteomes" id="UP000031623">
    <property type="component" value="Chromosome"/>
</dbReference>